<proteinExistence type="predicted"/>
<evidence type="ECO:0000313" key="1">
    <source>
        <dbReference type="EMBL" id="SVC25555.1"/>
    </source>
</evidence>
<accession>A0A382KPR3</accession>
<feature type="non-terminal residue" evidence="1">
    <location>
        <position position="40"/>
    </location>
</feature>
<name>A0A382KPR3_9ZZZZ</name>
<organism evidence="1">
    <name type="scientific">marine metagenome</name>
    <dbReference type="NCBI Taxonomy" id="408172"/>
    <lineage>
        <taxon>unclassified sequences</taxon>
        <taxon>metagenomes</taxon>
        <taxon>ecological metagenomes</taxon>
    </lineage>
</organism>
<protein>
    <submittedName>
        <fullName evidence="1">Uncharacterized protein</fullName>
    </submittedName>
</protein>
<dbReference type="AlphaFoldDB" id="A0A382KPR3"/>
<reference evidence="1" key="1">
    <citation type="submission" date="2018-05" db="EMBL/GenBank/DDBJ databases">
        <authorList>
            <person name="Lanie J.A."/>
            <person name="Ng W.-L."/>
            <person name="Kazmierczak K.M."/>
            <person name="Andrzejewski T.M."/>
            <person name="Davidsen T.M."/>
            <person name="Wayne K.J."/>
            <person name="Tettelin H."/>
            <person name="Glass J.I."/>
            <person name="Rusch D."/>
            <person name="Podicherti R."/>
            <person name="Tsui H.-C.T."/>
            <person name="Winkler M.E."/>
        </authorList>
    </citation>
    <scope>NUCLEOTIDE SEQUENCE</scope>
</reference>
<dbReference type="EMBL" id="UINC01081570">
    <property type="protein sequence ID" value="SVC25555.1"/>
    <property type="molecule type" value="Genomic_DNA"/>
</dbReference>
<gene>
    <name evidence="1" type="ORF">METZ01_LOCUS278409</name>
</gene>
<sequence length="40" mass="4902">MISTHIIKEEYSTKSVILHKFYNYLVITYLLENNKIKREK</sequence>